<dbReference type="PRINTS" id="PR01021">
    <property type="entry name" value="OMPADOMAIN"/>
</dbReference>
<name>A0A1Y5RHX6_9RHOB</name>
<evidence type="ECO:0000256" key="4">
    <source>
        <dbReference type="PROSITE-ProRule" id="PRU00473"/>
    </source>
</evidence>
<dbReference type="AlphaFoldDB" id="A0A1Y5RHX6"/>
<dbReference type="Gene3D" id="3.30.1330.60">
    <property type="entry name" value="OmpA-like domain"/>
    <property type="match status" value="1"/>
</dbReference>
<reference evidence="7 8" key="1">
    <citation type="submission" date="2017-03" db="EMBL/GenBank/DDBJ databases">
        <authorList>
            <person name="Afonso C.L."/>
            <person name="Miller P.J."/>
            <person name="Scott M.A."/>
            <person name="Spackman E."/>
            <person name="Goraichik I."/>
            <person name="Dimitrov K.M."/>
            <person name="Suarez D.L."/>
            <person name="Swayne D.E."/>
        </authorList>
    </citation>
    <scope>NUCLEOTIDE SEQUENCE [LARGE SCALE GENOMIC DNA]</scope>
    <source>
        <strain evidence="7 8">CECT 7639</strain>
    </source>
</reference>
<dbReference type="Pfam" id="PF13441">
    <property type="entry name" value="Gly-zipper_YMGG"/>
    <property type="match status" value="1"/>
</dbReference>
<feature type="signal peptide" evidence="5">
    <location>
        <begin position="1"/>
        <end position="22"/>
    </location>
</feature>
<evidence type="ECO:0000259" key="6">
    <source>
        <dbReference type="PROSITE" id="PS51123"/>
    </source>
</evidence>
<dbReference type="PROSITE" id="PS51257">
    <property type="entry name" value="PROKAR_LIPOPROTEIN"/>
    <property type="match status" value="1"/>
</dbReference>
<dbReference type="InterPro" id="IPR036737">
    <property type="entry name" value="OmpA-like_sf"/>
</dbReference>
<evidence type="ECO:0000313" key="7">
    <source>
        <dbReference type="EMBL" id="SLN15067.1"/>
    </source>
</evidence>
<dbReference type="PANTHER" id="PTHR30329:SF21">
    <property type="entry name" value="LIPOPROTEIN YIAD-RELATED"/>
    <property type="match status" value="1"/>
</dbReference>
<evidence type="ECO:0000256" key="5">
    <source>
        <dbReference type="SAM" id="SignalP"/>
    </source>
</evidence>
<dbReference type="OrthoDB" id="9782229at2"/>
<sequence>MSISKTSLAVLLGAAVTLSACTDPAQLGTQTDPKQNTKQGAIVGGILGAGIGAITGSSAKSAVFGAAAGAFAGGAVGAYLDKQAADLRQELSNDGITITNTGDRLIVSVPNDITFDTDSYSVRPALQSDLDKVAQNLLKYPESSVQIIGHTDSDGAAEYNQGLSERRANAVADVVQAGGVPYNRISTIGRGEDDPIASNLNDAGKAQNRRVEIVVIPTNT</sequence>
<comment type="subcellular location">
    <subcellularLocation>
        <location evidence="1">Cell outer membrane</location>
    </subcellularLocation>
</comment>
<dbReference type="EMBL" id="FWFO01000001">
    <property type="protein sequence ID" value="SLN15067.1"/>
    <property type="molecule type" value="Genomic_DNA"/>
</dbReference>
<evidence type="ECO:0000313" key="8">
    <source>
        <dbReference type="Proteomes" id="UP000193077"/>
    </source>
</evidence>
<dbReference type="PROSITE" id="PS51123">
    <property type="entry name" value="OMPA_2"/>
    <property type="match status" value="1"/>
</dbReference>
<evidence type="ECO:0000256" key="3">
    <source>
        <dbReference type="ARBA" id="ARBA00023237"/>
    </source>
</evidence>
<feature type="chain" id="PRO_5011966548" evidence="5">
    <location>
        <begin position="23"/>
        <end position="220"/>
    </location>
</feature>
<dbReference type="GO" id="GO:0009279">
    <property type="term" value="C:cell outer membrane"/>
    <property type="evidence" value="ECO:0007669"/>
    <property type="project" value="UniProtKB-SubCell"/>
</dbReference>
<dbReference type="InterPro" id="IPR050330">
    <property type="entry name" value="Bact_OuterMem_StrucFunc"/>
</dbReference>
<proteinExistence type="predicted"/>
<dbReference type="Pfam" id="PF00691">
    <property type="entry name" value="OmpA"/>
    <property type="match status" value="1"/>
</dbReference>
<evidence type="ECO:0000256" key="2">
    <source>
        <dbReference type="ARBA" id="ARBA00023136"/>
    </source>
</evidence>
<accession>A0A1Y5RHX6</accession>
<dbReference type="RefSeq" id="WP_085793987.1">
    <property type="nucleotide sequence ID" value="NZ_FWFO01000001.1"/>
</dbReference>
<dbReference type="SUPFAM" id="SSF103088">
    <property type="entry name" value="OmpA-like"/>
    <property type="match status" value="1"/>
</dbReference>
<dbReference type="PANTHER" id="PTHR30329">
    <property type="entry name" value="STATOR ELEMENT OF FLAGELLAR MOTOR COMPLEX"/>
    <property type="match status" value="1"/>
</dbReference>
<dbReference type="CDD" id="cd07185">
    <property type="entry name" value="OmpA_C-like"/>
    <property type="match status" value="1"/>
</dbReference>
<feature type="domain" description="OmpA-like" evidence="6">
    <location>
        <begin position="102"/>
        <end position="219"/>
    </location>
</feature>
<keyword evidence="5" id="KW-0732">Signal</keyword>
<protein>
    <submittedName>
        <fullName evidence="7">Putative lipoprotein YiaD</fullName>
    </submittedName>
</protein>
<dbReference type="InterPro" id="IPR027367">
    <property type="entry name" value="Gly-zipper_YMGG"/>
</dbReference>
<organism evidence="7 8">
    <name type="scientific">Falsiruegeria litorea R37</name>
    <dbReference type="NCBI Taxonomy" id="1200284"/>
    <lineage>
        <taxon>Bacteria</taxon>
        <taxon>Pseudomonadati</taxon>
        <taxon>Pseudomonadota</taxon>
        <taxon>Alphaproteobacteria</taxon>
        <taxon>Rhodobacterales</taxon>
        <taxon>Roseobacteraceae</taxon>
        <taxon>Falsiruegeria</taxon>
    </lineage>
</organism>
<keyword evidence="3" id="KW-0998">Cell outer membrane</keyword>
<keyword evidence="7" id="KW-0449">Lipoprotein</keyword>
<gene>
    <name evidence="7" type="primary">yiaD_1</name>
    <name evidence="7" type="ORF">TRL7639_00238</name>
</gene>
<keyword evidence="8" id="KW-1185">Reference proteome</keyword>
<keyword evidence="2 4" id="KW-0472">Membrane</keyword>
<dbReference type="InterPro" id="IPR006664">
    <property type="entry name" value="OMP_bac"/>
</dbReference>
<dbReference type="InterPro" id="IPR006665">
    <property type="entry name" value="OmpA-like"/>
</dbReference>
<evidence type="ECO:0000256" key="1">
    <source>
        <dbReference type="ARBA" id="ARBA00004442"/>
    </source>
</evidence>
<dbReference type="PRINTS" id="PR01023">
    <property type="entry name" value="NAFLGMOTY"/>
</dbReference>
<dbReference type="Proteomes" id="UP000193077">
    <property type="component" value="Unassembled WGS sequence"/>
</dbReference>